<name>A0ACC7LYM7_9PSED</name>
<keyword evidence="2" id="KW-1185">Reference proteome</keyword>
<evidence type="ECO:0000313" key="1">
    <source>
        <dbReference type="EMBL" id="MFJ1340163.1"/>
    </source>
</evidence>
<gene>
    <name evidence="1" type="ORF">ACIKP7_18750</name>
</gene>
<protein>
    <submittedName>
        <fullName evidence="1">Uncharacterized protein</fullName>
    </submittedName>
</protein>
<comment type="caution">
    <text evidence="1">The sequence shown here is derived from an EMBL/GenBank/DDBJ whole genome shotgun (WGS) entry which is preliminary data.</text>
</comment>
<reference evidence="1" key="1">
    <citation type="submission" date="2024-10" db="EMBL/GenBank/DDBJ databases">
        <title>Aeromonas and Pseudomonas from the Cagarras Archipelago, Rio de Janeiro, Brazil.</title>
        <authorList>
            <person name="Canellas A.L.B."/>
            <person name="Laport M.S."/>
        </authorList>
    </citation>
    <scope>NUCLEOTIDE SEQUENCE</scope>
    <source>
        <strain evidence="1">ACP-7</strain>
    </source>
</reference>
<evidence type="ECO:0000313" key="2">
    <source>
        <dbReference type="Proteomes" id="UP001615411"/>
    </source>
</evidence>
<dbReference type="Proteomes" id="UP001615411">
    <property type="component" value="Unassembled WGS sequence"/>
</dbReference>
<proteinExistence type="predicted"/>
<sequence length="219" mass="23533">MGFSLLELLMALSLGLLLLLGASRLFVAASQSWQAQAAAAGMQEDARQALQRLAQSIRMAGMFGCLHDQAIDFFDPLAAEAFAHPVQITHGPDGRLQRLSLISAEVAQASGVPDWTLVTDCRTQASVHAGVRPAEPGQFALPIRRNDYRLVADELRLRSGSSDGVLVDGVGELQIELVRDSALGPSAVRLALTLIDRQQRVRPQTYRMNIVIGNPLGGA</sequence>
<organism evidence="1 2">
    <name type="scientific">Pseudomonas caricapapayae</name>
    <dbReference type="NCBI Taxonomy" id="46678"/>
    <lineage>
        <taxon>Bacteria</taxon>
        <taxon>Pseudomonadati</taxon>
        <taxon>Pseudomonadota</taxon>
        <taxon>Gammaproteobacteria</taxon>
        <taxon>Pseudomonadales</taxon>
        <taxon>Pseudomonadaceae</taxon>
        <taxon>Pseudomonas</taxon>
    </lineage>
</organism>
<dbReference type="EMBL" id="JBIUGF010000066">
    <property type="protein sequence ID" value="MFJ1340163.1"/>
    <property type="molecule type" value="Genomic_DNA"/>
</dbReference>
<accession>A0ACC7LYM7</accession>